<dbReference type="InterPro" id="IPR004033">
    <property type="entry name" value="UbiE/COQ5_MeTrFase"/>
</dbReference>
<evidence type="ECO:0000256" key="3">
    <source>
        <dbReference type="ARBA" id="ARBA00022679"/>
    </source>
</evidence>
<sequence length="247" mass="27379">MSKTTHFGYETVSTTEKTERVGEVFASVASRYDVMNDLMSMGIHRVWKRFTIDLAAVRPGERVLDLASGTCDLAGKFARQVGPQGQVIASDINASMLSVGRDRMMDRGIVQAMDYVLANAEELPFPTDHFDCVTMAFGLRNVTDKDAALAEIQRVTRPGGRALILEFSKPTSAGFGKLYDEYSFKVLPRLGRYVAKDEASYRYLAESIRMHPDQDTLKGMMETAGFLRCQYYNLAGGICAVHRGFGA</sequence>
<dbReference type="SUPFAM" id="SSF53335">
    <property type="entry name" value="S-adenosyl-L-methionine-dependent methyltransferases"/>
    <property type="match status" value="1"/>
</dbReference>
<dbReference type="RefSeq" id="WP_109720225.1">
    <property type="nucleotide sequence ID" value="NZ_QEQK01000007.1"/>
</dbReference>
<protein>
    <recommendedName>
        <fullName evidence="6">Ubiquinone/menaquinone biosynthesis C-methyltransferase UbiE</fullName>
        <ecNumber evidence="6">2.1.1.163</ecNumber>
        <ecNumber evidence="6">2.1.1.201</ecNumber>
    </recommendedName>
    <alternativeName>
        <fullName evidence="6">2-methoxy-6-polyprenyl-1,4-benzoquinol methylase</fullName>
    </alternativeName>
    <alternativeName>
        <fullName evidence="6">Demethylmenaquinone methyltransferase</fullName>
    </alternativeName>
</protein>
<dbReference type="EC" id="2.1.1.163" evidence="6"/>
<dbReference type="PROSITE" id="PS01183">
    <property type="entry name" value="UBIE_1"/>
    <property type="match status" value="1"/>
</dbReference>
<feature type="binding site" evidence="6">
    <location>
        <begin position="119"/>
        <end position="120"/>
    </location>
    <ligand>
        <name>S-adenosyl-L-methionine</name>
        <dbReference type="ChEBI" id="CHEBI:59789"/>
    </ligand>
</feature>
<dbReference type="InterPro" id="IPR023576">
    <property type="entry name" value="UbiE/COQ5_MeTrFase_CS"/>
</dbReference>
<dbReference type="PROSITE" id="PS51608">
    <property type="entry name" value="SAM_MT_UBIE"/>
    <property type="match status" value="1"/>
</dbReference>
<comment type="caution">
    <text evidence="7">The sequence shown here is derived from an EMBL/GenBank/DDBJ whole genome shotgun (WGS) entry which is preliminary data.</text>
</comment>
<dbReference type="NCBIfam" id="TIGR01934">
    <property type="entry name" value="MenG_MenH_UbiE"/>
    <property type="match status" value="1"/>
</dbReference>
<dbReference type="CDD" id="cd02440">
    <property type="entry name" value="AdoMet_MTases"/>
    <property type="match status" value="1"/>
</dbReference>
<dbReference type="GO" id="GO:0008425">
    <property type="term" value="F:2-methoxy-6-polyprenyl-1,4-benzoquinol methyltransferase activity"/>
    <property type="evidence" value="ECO:0007669"/>
    <property type="project" value="UniProtKB-UniRule"/>
</dbReference>
<dbReference type="OrthoDB" id="9808140at2"/>
<evidence type="ECO:0000313" key="8">
    <source>
        <dbReference type="Proteomes" id="UP000251800"/>
    </source>
</evidence>
<dbReference type="AlphaFoldDB" id="A0A363UKQ1"/>
<reference evidence="7 8" key="1">
    <citation type="submission" date="2018-05" db="EMBL/GenBank/DDBJ databases">
        <title>Abyssibacter profundi OUC007T gen. nov., sp. nov, a marine bacterium isolated from seawater of the Mariana Trench.</title>
        <authorList>
            <person name="Zhou S."/>
        </authorList>
    </citation>
    <scope>NUCLEOTIDE SEQUENCE [LARGE SCALE GENOMIC DNA]</scope>
    <source>
        <strain evidence="7 8">OUC007</strain>
    </source>
</reference>
<comment type="catalytic activity">
    <reaction evidence="6">
        <text>a 2-demethylmenaquinol + S-adenosyl-L-methionine = a menaquinol + S-adenosyl-L-homocysteine + H(+)</text>
        <dbReference type="Rhea" id="RHEA:42640"/>
        <dbReference type="Rhea" id="RHEA-COMP:9539"/>
        <dbReference type="Rhea" id="RHEA-COMP:9563"/>
        <dbReference type="ChEBI" id="CHEBI:15378"/>
        <dbReference type="ChEBI" id="CHEBI:18151"/>
        <dbReference type="ChEBI" id="CHEBI:55437"/>
        <dbReference type="ChEBI" id="CHEBI:57856"/>
        <dbReference type="ChEBI" id="CHEBI:59789"/>
        <dbReference type="EC" id="2.1.1.163"/>
    </reaction>
</comment>
<proteinExistence type="inferred from homology"/>
<dbReference type="HAMAP" id="MF_01813">
    <property type="entry name" value="MenG_UbiE_methyltr"/>
    <property type="match status" value="1"/>
</dbReference>
<dbReference type="GO" id="GO:0009060">
    <property type="term" value="P:aerobic respiration"/>
    <property type="evidence" value="ECO:0007669"/>
    <property type="project" value="UniProtKB-UniRule"/>
</dbReference>
<keyword evidence="1 6" id="KW-0474">Menaquinone biosynthesis</keyword>
<name>A0A363UKQ1_9GAMM</name>
<evidence type="ECO:0000256" key="6">
    <source>
        <dbReference type="HAMAP-Rule" id="MF_01813"/>
    </source>
</evidence>
<dbReference type="PANTHER" id="PTHR43591:SF24">
    <property type="entry name" value="2-METHOXY-6-POLYPRENYL-1,4-BENZOQUINOL METHYLASE, MITOCHONDRIAL"/>
    <property type="match status" value="1"/>
</dbReference>
<evidence type="ECO:0000256" key="2">
    <source>
        <dbReference type="ARBA" id="ARBA00022603"/>
    </source>
</evidence>
<organism evidence="7 8">
    <name type="scientific">Abyssibacter profundi</name>
    <dbReference type="NCBI Taxonomy" id="2182787"/>
    <lineage>
        <taxon>Bacteria</taxon>
        <taxon>Pseudomonadati</taxon>
        <taxon>Pseudomonadota</taxon>
        <taxon>Gammaproteobacteria</taxon>
        <taxon>Chromatiales</taxon>
        <taxon>Oceanococcaceae</taxon>
        <taxon>Abyssibacter</taxon>
    </lineage>
</organism>
<keyword evidence="3 6" id="KW-0808">Transferase</keyword>
<dbReference type="Proteomes" id="UP000251800">
    <property type="component" value="Unassembled WGS sequence"/>
</dbReference>
<evidence type="ECO:0000256" key="4">
    <source>
        <dbReference type="ARBA" id="ARBA00022688"/>
    </source>
</evidence>
<evidence type="ECO:0000313" key="7">
    <source>
        <dbReference type="EMBL" id="PWN56010.1"/>
    </source>
</evidence>
<dbReference type="EC" id="2.1.1.201" evidence="6"/>
<dbReference type="EMBL" id="QEQK01000007">
    <property type="protein sequence ID" value="PWN56010.1"/>
    <property type="molecule type" value="Genomic_DNA"/>
</dbReference>
<comment type="catalytic activity">
    <reaction evidence="6">
        <text>a 2-methoxy-6-(all-trans-polyprenyl)benzene-1,4-diol + S-adenosyl-L-methionine = a 5-methoxy-2-methyl-3-(all-trans-polyprenyl)benzene-1,4-diol + S-adenosyl-L-homocysteine + H(+)</text>
        <dbReference type="Rhea" id="RHEA:28286"/>
        <dbReference type="Rhea" id="RHEA-COMP:10858"/>
        <dbReference type="Rhea" id="RHEA-COMP:10859"/>
        <dbReference type="ChEBI" id="CHEBI:15378"/>
        <dbReference type="ChEBI" id="CHEBI:57856"/>
        <dbReference type="ChEBI" id="CHEBI:59789"/>
        <dbReference type="ChEBI" id="CHEBI:84166"/>
        <dbReference type="ChEBI" id="CHEBI:84167"/>
        <dbReference type="EC" id="2.1.1.201"/>
    </reaction>
</comment>
<keyword evidence="5 6" id="KW-0949">S-adenosyl-L-methionine</keyword>
<feature type="binding site" evidence="6">
    <location>
        <position position="91"/>
    </location>
    <ligand>
        <name>S-adenosyl-L-methionine</name>
        <dbReference type="ChEBI" id="CHEBI:59789"/>
    </ligand>
</feature>
<comment type="pathway">
    <text evidence="6">Quinol/quinone metabolism; menaquinone biosynthesis; menaquinol from 1,4-dihydroxy-2-naphthoate: step 2/2.</text>
</comment>
<keyword evidence="8" id="KW-1185">Reference proteome</keyword>
<dbReference type="Gene3D" id="3.40.50.150">
    <property type="entry name" value="Vaccinia Virus protein VP39"/>
    <property type="match status" value="1"/>
</dbReference>
<dbReference type="Pfam" id="PF01209">
    <property type="entry name" value="Ubie_methyltran"/>
    <property type="match status" value="1"/>
</dbReference>
<comment type="pathway">
    <text evidence="6">Cofactor biosynthesis; ubiquinone biosynthesis.</text>
</comment>
<accession>A0A363UKQ1</accession>
<comment type="function">
    <text evidence="6">Methyltransferase required for the conversion of demethylmenaquinol (DMKH2) to menaquinol (MKH2) and the conversion of 2-polyprenyl-6-methoxy-1,4-benzoquinol (DDMQH2) to 2-polyprenyl-3-methyl-6-methoxy-1,4-benzoquinol (DMQH2).</text>
</comment>
<evidence type="ECO:0000256" key="5">
    <source>
        <dbReference type="ARBA" id="ARBA00022691"/>
    </source>
</evidence>
<keyword evidence="4 6" id="KW-0831">Ubiquinone biosynthesis</keyword>
<dbReference type="PANTHER" id="PTHR43591">
    <property type="entry name" value="METHYLTRANSFERASE"/>
    <property type="match status" value="1"/>
</dbReference>
<comment type="caution">
    <text evidence="6">Lacks conserved residue(s) required for the propagation of feature annotation.</text>
</comment>
<dbReference type="GO" id="GO:0009234">
    <property type="term" value="P:menaquinone biosynthetic process"/>
    <property type="evidence" value="ECO:0007669"/>
    <property type="project" value="UniProtKB-UniRule"/>
</dbReference>
<dbReference type="NCBIfam" id="NF001240">
    <property type="entry name" value="PRK00216.1-1"/>
    <property type="match status" value="1"/>
</dbReference>
<dbReference type="GO" id="GO:0032259">
    <property type="term" value="P:methylation"/>
    <property type="evidence" value="ECO:0007669"/>
    <property type="project" value="UniProtKB-KW"/>
</dbReference>
<dbReference type="GO" id="GO:0043770">
    <property type="term" value="F:demethylmenaquinone methyltransferase activity"/>
    <property type="evidence" value="ECO:0007669"/>
    <property type="project" value="UniProtKB-UniRule"/>
</dbReference>
<dbReference type="UniPathway" id="UPA00079">
    <property type="reaction ID" value="UER00169"/>
</dbReference>
<dbReference type="NCBIfam" id="NF001244">
    <property type="entry name" value="PRK00216.1-5"/>
    <property type="match status" value="1"/>
</dbReference>
<gene>
    <name evidence="6" type="primary">ubiE</name>
    <name evidence="7" type="ORF">DEH80_09335</name>
</gene>
<keyword evidence="2 6" id="KW-0489">Methyltransferase</keyword>
<dbReference type="UniPathway" id="UPA00232"/>
<feature type="binding site" evidence="6">
    <location>
        <position position="70"/>
    </location>
    <ligand>
        <name>S-adenosyl-L-methionine</name>
        <dbReference type="ChEBI" id="CHEBI:59789"/>
    </ligand>
</feature>
<dbReference type="InterPro" id="IPR029063">
    <property type="entry name" value="SAM-dependent_MTases_sf"/>
</dbReference>
<dbReference type="PROSITE" id="PS01184">
    <property type="entry name" value="UBIE_2"/>
    <property type="match status" value="1"/>
</dbReference>
<evidence type="ECO:0000256" key="1">
    <source>
        <dbReference type="ARBA" id="ARBA00022428"/>
    </source>
</evidence>
<comment type="similarity">
    <text evidence="6">Belongs to the class I-like SAM-binding methyltransferase superfamily. MenG/UbiE family.</text>
</comment>